<feature type="domain" description="Amidohydrolase-related" evidence="1">
    <location>
        <begin position="2"/>
        <end position="138"/>
    </location>
</feature>
<dbReference type="Gene3D" id="3.20.20.140">
    <property type="entry name" value="Metal-dependent hydrolases"/>
    <property type="match status" value="1"/>
</dbReference>
<dbReference type="Pfam" id="PF04909">
    <property type="entry name" value="Amidohydro_2"/>
    <property type="match status" value="1"/>
</dbReference>
<dbReference type="AlphaFoldDB" id="A0A5B8U7Q8"/>
<accession>A0A5B8U7Q8</accession>
<dbReference type="SUPFAM" id="SSF51556">
    <property type="entry name" value="Metallo-dependent hydrolases"/>
    <property type="match status" value="1"/>
</dbReference>
<dbReference type="RefSeq" id="WP_146921363.1">
    <property type="nucleotide sequence ID" value="NZ_CP042430.1"/>
</dbReference>
<name>A0A5B8U7Q8_9ACTN</name>
<organism evidence="2 3">
    <name type="scientific">Baekduia soli</name>
    <dbReference type="NCBI Taxonomy" id="496014"/>
    <lineage>
        <taxon>Bacteria</taxon>
        <taxon>Bacillati</taxon>
        <taxon>Actinomycetota</taxon>
        <taxon>Thermoleophilia</taxon>
        <taxon>Solirubrobacterales</taxon>
        <taxon>Baekduiaceae</taxon>
        <taxon>Baekduia</taxon>
    </lineage>
</organism>
<dbReference type="InterPro" id="IPR006680">
    <property type="entry name" value="Amidohydro-rel"/>
</dbReference>
<dbReference type="InterPro" id="IPR032466">
    <property type="entry name" value="Metal_Hydrolase"/>
</dbReference>
<reference evidence="2 3" key="1">
    <citation type="journal article" date="2018" name="J. Microbiol.">
        <title>Baekduia soli gen. nov., sp. nov., a novel bacterium isolated from the soil of Baekdu Mountain and proposal of a novel family name, Baekduiaceae fam. nov.</title>
        <authorList>
            <person name="An D.S."/>
            <person name="Siddiqi M.Z."/>
            <person name="Kim K.H."/>
            <person name="Yu H.S."/>
            <person name="Im W.T."/>
        </authorList>
    </citation>
    <scope>NUCLEOTIDE SEQUENCE [LARGE SCALE GENOMIC DNA]</scope>
    <source>
        <strain evidence="2 3">BR7-21</strain>
    </source>
</reference>
<evidence type="ECO:0000313" key="2">
    <source>
        <dbReference type="EMBL" id="QEC49094.1"/>
    </source>
</evidence>
<keyword evidence="2" id="KW-0378">Hydrolase</keyword>
<protein>
    <submittedName>
        <fullName evidence="2">Amidohydrolase family protein</fullName>
    </submittedName>
</protein>
<dbReference type="OrthoDB" id="149172at2"/>
<dbReference type="KEGG" id="bsol:FSW04_16935"/>
<keyword evidence="3" id="KW-1185">Reference proteome</keyword>
<dbReference type="Proteomes" id="UP000321805">
    <property type="component" value="Chromosome"/>
</dbReference>
<dbReference type="EMBL" id="CP042430">
    <property type="protein sequence ID" value="QEC49094.1"/>
    <property type="molecule type" value="Genomic_DNA"/>
</dbReference>
<sequence length="280" mass="29531">MDPNAPDALKEARRGLESGARGFKLHPRSDAFGLPHPVVEQVVGMAGRERLPVLFHAGRGIPDLGESVVEMARAHPDARIILAHAGISDLGLLAPRIAELPNVLFDTSWWMVSDLLTLYAAVPPGQILYASDMPYGGPRYASMALLRCARAVGLTPEQTAPMAGAQLARVVGGEDLLDLGPAPGPGALGARVLAFERVIAYLTGAVQLTFRGGEPREVYALARLACQAPDGVEHHAALREIESYISLAEQRLDGGAEPYAAVHAAMTAMILAGTVAADAR</sequence>
<evidence type="ECO:0000313" key="3">
    <source>
        <dbReference type="Proteomes" id="UP000321805"/>
    </source>
</evidence>
<evidence type="ECO:0000259" key="1">
    <source>
        <dbReference type="Pfam" id="PF04909"/>
    </source>
</evidence>
<dbReference type="GO" id="GO:0016787">
    <property type="term" value="F:hydrolase activity"/>
    <property type="evidence" value="ECO:0007669"/>
    <property type="project" value="UniProtKB-KW"/>
</dbReference>
<gene>
    <name evidence="2" type="ORF">FSW04_16935</name>
</gene>
<proteinExistence type="predicted"/>